<keyword evidence="10 11" id="KW-0675">Receptor</keyword>
<feature type="transmembrane region" description="Helical" evidence="11">
    <location>
        <begin position="36"/>
        <end position="59"/>
    </location>
</feature>
<name>A0ABM1NE03_NICVS</name>
<gene>
    <name evidence="13" type="primary">LOC108568459</name>
</gene>
<dbReference type="GeneID" id="108568459"/>
<keyword evidence="6" id="KW-0931">ER-Golgi transport</keyword>
<evidence type="ECO:0000256" key="8">
    <source>
        <dbReference type="ARBA" id="ARBA00022989"/>
    </source>
</evidence>
<feature type="transmembrane region" description="Helical" evidence="11">
    <location>
        <begin position="151"/>
        <end position="168"/>
    </location>
</feature>
<keyword evidence="7 11" id="KW-0653">Protein transport</keyword>
<evidence type="ECO:0000313" key="12">
    <source>
        <dbReference type="Proteomes" id="UP000695000"/>
    </source>
</evidence>
<dbReference type="InterPro" id="IPR000133">
    <property type="entry name" value="ER_ret_rcpt"/>
</dbReference>
<proteinExistence type="inferred from homology"/>
<feature type="transmembrane region" description="Helical" evidence="11">
    <location>
        <begin position="174"/>
        <end position="197"/>
    </location>
</feature>
<evidence type="ECO:0000313" key="13">
    <source>
        <dbReference type="RefSeq" id="XP_017785053.1"/>
    </source>
</evidence>
<dbReference type="Proteomes" id="UP000695000">
    <property type="component" value="Unplaced"/>
</dbReference>
<feature type="transmembrane region" description="Helical" evidence="11">
    <location>
        <begin position="119"/>
        <end position="139"/>
    </location>
</feature>
<evidence type="ECO:0000256" key="3">
    <source>
        <dbReference type="ARBA" id="ARBA00022448"/>
    </source>
</evidence>
<accession>A0ABM1NE03</accession>
<dbReference type="PRINTS" id="PR00660">
    <property type="entry name" value="ERLUMENR"/>
</dbReference>
<feature type="transmembrane region" description="Helical" evidence="11">
    <location>
        <begin position="65"/>
        <end position="82"/>
    </location>
</feature>
<dbReference type="Pfam" id="PF00810">
    <property type="entry name" value="ER_lumen_recept"/>
    <property type="match status" value="1"/>
</dbReference>
<keyword evidence="12" id="KW-1185">Reference proteome</keyword>
<evidence type="ECO:0000256" key="2">
    <source>
        <dbReference type="ARBA" id="ARBA00010120"/>
    </source>
</evidence>
<evidence type="ECO:0000256" key="6">
    <source>
        <dbReference type="ARBA" id="ARBA00022892"/>
    </source>
</evidence>
<protein>
    <recommendedName>
        <fullName evidence="11">ER lumen protein-retaining receptor</fullName>
    </recommendedName>
</protein>
<sequence>MNVFRLIADICHLLAIVTLLGKIWKTKSCAGISGKTQILFVMVFVTRYVDLMTTYVSLYNTTAKLIFIGLSVATTFSIYMSFRETYDDEHDTFRVEFLLAPATILALLINHEFTFIEIMWAFSIYLESVAILPQLFMIYKIGEADMFTLHYLLVLGSYRAFYILNWIYRYQTTGYYDLISIVGGLVQTAFFCNFFFFSAKPSLRVERIKNLGGCEYLLITPGRRLGFPTPECVRSAISNIGIKEGSFPVVLDAKNIQATDLDANKRAKLLVDDFVQRKQFLLFCNINLNDVLEELQPSEFVHNCAQEDLDLILKKYIGSTILEITKETDNMLDYSLHL</sequence>
<organism evidence="12 13">
    <name type="scientific">Nicrophorus vespilloides</name>
    <name type="common">Boreal carrion beetle</name>
    <dbReference type="NCBI Taxonomy" id="110193"/>
    <lineage>
        <taxon>Eukaryota</taxon>
        <taxon>Metazoa</taxon>
        <taxon>Ecdysozoa</taxon>
        <taxon>Arthropoda</taxon>
        <taxon>Hexapoda</taxon>
        <taxon>Insecta</taxon>
        <taxon>Pterygota</taxon>
        <taxon>Neoptera</taxon>
        <taxon>Endopterygota</taxon>
        <taxon>Coleoptera</taxon>
        <taxon>Polyphaga</taxon>
        <taxon>Staphyliniformia</taxon>
        <taxon>Silphidae</taxon>
        <taxon>Nicrophorinae</taxon>
        <taxon>Nicrophorus</taxon>
    </lineage>
</organism>
<keyword evidence="3 11" id="KW-0813">Transport</keyword>
<comment type="similarity">
    <text evidence="2 11">Belongs to the ERD2 family.</text>
</comment>
<keyword evidence="4 11" id="KW-0812">Transmembrane</keyword>
<dbReference type="PANTHER" id="PTHR10585">
    <property type="entry name" value="ER LUMEN PROTEIN RETAINING RECEPTOR"/>
    <property type="match status" value="1"/>
</dbReference>
<reference evidence="13" key="1">
    <citation type="submission" date="2025-08" db="UniProtKB">
        <authorList>
            <consortium name="RefSeq"/>
        </authorList>
    </citation>
    <scope>IDENTIFICATION</scope>
    <source>
        <tissue evidence="13">Whole Larva</tissue>
    </source>
</reference>
<dbReference type="PROSITE" id="PS00952">
    <property type="entry name" value="ER_LUMEN_RECEPTOR_2"/>
    <property type="match status" value="1"/>
</dbReference>
<feature type="transmembrane region" description="Helical" evidence="11">
    <location>
        <begin position="94"/>
        <end position="113"/>
    </location>
</feature>
<keyword evidence="8 11" id="KW-1133">Transmembrane helix</keyword>
<keyword evidence="9 11" id="KW-0472">Membrane</keyword>
<evidence type="ECO:0000256" key="5">
    <source>
        <dbReference type="ARBA" id="ARBA00022824"/>
    </source>
</evidence>
<evidence type="ECO:0000256" key="1">
    <source>
        <dbReference type="ARBA" id="ARBA00004477"/>
    </source>
</evidence>
<evidence type="ECO:0000256" key="7">
    <source>
        <dbReference type="ARBA" id="ARBA00022927"/>
    </source>
</evidence>
<evidence type="ECO:0000256" key="10">
    <source>
        <dbReference type="ARBA" id="ARBA00023170"/>
    </source>
</evidence>
<feature type="transmembrane region" description="Helical" evidence="11">
    <location>
        <begin position="6"/>
        <end position="24"/>
    </location>
</feature>
<evidence type="ECO:0000256" key="4">
    <source>
        <dbReference type="ARBA" id="ARBA00022692"/>
    </source>
</evidence>
<dbReference type="RefSeq" id="XP_017785053.1">
    <property type="nucleotide sequence ID" value="XM_017929564.1"/>
</dbReference>
<comment type="subcellular location">
    <subcellularLocation>
        <location evidence="1 11">Endoplasmic reticulum membrane</location>
        <topology evidence="1 11">Multi-pass membrane protein</topology>
    </subcellularLocation>
</comment>
<evidence type="ECO:0000256" key="9">
    <source>
        <dbReference type="ARBA" id="ARBA00023136"/>
    </source>
</evidence>
<evidence type="ECO:0000256" key="11">
    <source>
        <dbReference type="RuleBase" id="RU000634"/>
    </source>
</evidence>
<keyword evidence="5 11" id="KW-0256">Endoplasmic reticulum</keyword>